<reference evidence="3" key="1">
    <citation type="submission" date="2016-10" db="EMBL/GenBank/DDBJ databases">
        <authorList>
            <person name="Varghese N."/>
            <person name="Submissions S."/>
        </authorList>
    </citation>
    <scope>NUCLEOTIDE SEQUENCE [LARGE SCALE GENOMIC DNA]</scope>
    <source>
        <strain evidence="3">DSM 100420</strain>
    </source>
</reference>
<organism evidence="2 3">
    <name type="scientific">Jannaschia faecimaris</name>
    <dbReference type="NCBI Taxonomy" id="1244108"/>
    <lineage>
        <taxon>Bacteria</taxon>
        <taxon>Pseudomonadati</taxon>
        <taxon>Pseudomonadota</taxon>
        <taxon>Alphaproteobacteria</taxon>
        <taxon>Rhodobacterales</taxon>
        <taxon>Roseobacteraceae</taxon>
        <taxon>Jannaschia</taxon>
    </lineage>
</organism>
<accession>A0A1H3U619</accession>
<dbReference type="RefSeq" id="WP_092647749.1">
    <property type="nucleotide sequence ID" value="NZ_FNPX01000023.1"/>
</dbReference>
<evidence type="ECO:0000256" key="1">
    <source>
        <dbReference type="SAM" id="SignalP"/>
    </source>
</evidence>
<feature type="signal peptide" evidence="1">
    <location>
        <begin position="1"/>
        <end position="17"/>
    </location>
</feature>
<dbReference type="AlphaFoldDB" id="A0A1H3U619"/>
<keyword evidence="1" id="KW-0732">Signal</keyword>
<evidence type="ECO:0000313" key="2">
    <source>
        <dbReference type="EMBL" id="SDZ57285.1"/>
    </source>
</evidence>
<feature type="chain" id="PRO_5011667912" evidence="1">
    <location>
        <begin position="18"/>
        <end position="376"/>
    </location>
</feature>
<dbReference type="InterPro" id="IPR052755">
    <property type="entry name" value="Lysozyme_Inhibitor_LprI"/>
</dbReference>
<gene>
    <name evidence="2" type="ORF">SAMN05444004_12326</name>
</gene>
<name>A0A1H3U619_9RHOB</name>
<dbReference type="PANTHER" id="PTHR37549">
    <property type="entry name" value="LIPOPROTEIN LPRI"/>
    <property type="match status" value="1"/>
</dbReference>
<keyword evidence="3" id="KW-1185">Reference proteome</keyword>
<dbReference type="PANTHER" id="PTHR37549:SF1">
    <property type="entry name" value="LIPOPROTEIN LPRI"/>
    <property type="match status" value="1"/>
</dbReference>
<proteinExistence type="predicted"/>
<dbReference type="STRING" id="1244108.SAMN05444004_12326"/>
<evidence type="ECO:0000313" key="3">
    <source>
        <dbReference type="Proteomes" id="UP000198914"/>
    </source>
</evidence>
<dbReference type="SUPFAM" id="SSF52096">
    <property type="entry name" value="ClpP/crotonase"/>
    <property type="match status" value="1"/>
</dbReference>
<dbReference type="Proteomes" id="UP000198914">
    <property type="component" value="Unassembled WGS sequence"/>
</dbReference>
<protein>
    <submittedName>
        <fullName evidence="2">Uncharacterized protein</fullName>
    </submittedName>
</protein>
<dbReference type="InterPro" id="IPR029045">
    <property type="entry name" value="ClpP/crotonase-like_dom_sf"/>
</dbReference>
<dbReference type="OrthoDB" id="1522627at2"/>
<dbReference type="Gene3D" id="3.90.226.10">
    <property type="entry name" value="2-enoyl-CoA Hydratase, Chain A, domain 1"/>
    <property type="match status" value="1"/>
</dbReference>
<sequence length="376" mass="41882">MRCLILFLLFVPWAALAAQFETFVLSDDPSVPTIIHLKGEIESGDAEEFERRAANRAKVTLILESPGGLVAEALRIGATVRLRDFSTMVAADAECYSACGLVWLASQRRYIAASSQIGFHAAYRRVGDYLEESGEANALIGSYLTHLGLRIEAIRFFTRSGPQELALLTPFRSRALGIDIYLQDGGRVTPPWENPTVDRMAAEKVSLIVAGSVCEELLGKSDDRIMARVEALDDEGMSLVGDFWHELWLREIDRYKPTGPTYTLANACVVAEQATREFGYQLLDGPSFDCSRATTTTELAICGDANLGAKDRVMSNLYFFILESGNPKIEVPKFREFHADWLHRRNSCRANDRCLHGTYDELVKLYGAIHLDTEAR</sequence>
<dbReference type="GO" id="GO:0005576">
    <property type="term" value="C:extracellular region"/>
    <property type="evidence" value="ECO:0007669"/>
    <property type="project" value="TreeGrafter"/>
</dbReference>
<dbReference type="EMBL" id="FNPX01000023">
    <property type="protein sequence ID" value="SDZ57285.1"/>
    <property type="molecule type" value="Genomic_DNA"/>
</dbReference>